<name>A0A8S0TS03_OLEEU</name>
<reference evidence="1 2" key="1">
    <citation type="submission" date="2019-12" db="EMBL/GenBank/DDBJ databases">
        <authorList>
            <person name="Alioto T."/>
            <person name="Alioto T."/>
            <person name="Gomez Garrido J."/>
        </authorList>
    </citation>
    <scope>NUCLEOTIDE SEQUENCE [LARGE SCALE GENOMIC DNA]</scope>
</reference>
<dbReference type="OrthoDB" id="5845at2759"/>
<proteinExistence type="predicted"/>
<evidence type="ECO:0000313" key="1">
    <source>
        <dbReference type="EMBL" id="CAA3006743.1"/>
    </source>
</evidence>
<organism evidence="1 2">
    <name type="scientific">Olea europaea subsp. europaea</name>
    <dbReference type="NCBI Taxonomy" id="158383"/>
    <lineage>
        <taxon>Eukaryota</taxon>
        <taxon>Viridiplantae</taxon>
        <taxon>Streptophyta</taxon>
        <taxon>Embryophyta</taxon>
        <taxon>Tracheophyta</taxon>
        <taxon>Spermatophyta</taxon>
        <taxon>Magnoliopsida</taxon>
        <taxon>eudicotyledons</taxon>
        <taxon>Gunneridae</taxon>
        <taxon>Pentapetalae</taxon>
        <taxon>asterids</taxon>
        <taxon>lamiids</taxon>
        <taxon>Lamiales</taxon>
        <taxon>Oleaceae</taxon>
        <taxon>Oleeae</taxon>
        <taxon>Olea</taxon>
    </lineage>
</organism>
<dbReference type="AlphaFoldDB" id="A0A8S0TS03"/>
<dbReference type="PANTHER" id="PTHR36771">
    <property type="entry name" value="POTASSIUM TRANSPORTER"/>
    <property type="match status" value="1"/>
</dbReference>
<dbReference type="Proteomes" id="UP000594638">
    <property type="component" value="Unassembled WGS sequence"/>
</dbReference>
<dbReference type="GO" id="GO:0045893">
    <property type="term" value="P:positive regulation of DNA-templated transcription"/>
    <property type="evidence" value="ECO:0007669"/>
    <property type="project" value="EnsemblPlants"/>
</dbReference>
<dbReference type="EMBL" id="CACTIH010007264">
    <property type="protein sequence ID" value="CAA3006743.1"/>
    <property type="molecule type" value="Genomic_DNA"/>
</dbReference>
<protein>
    <submittedName>
        <fullName evidence="1">GATA-type transcription activator</fullName>
    </submittedName>
</protein>
<keyword evidence="2" id="KW-1185">Reference proteome</keyword>
<dbReference type="Gramene" id="OE9A006492T1">
    <property type="protein sequence ID" value="OE9A006492C1"/>
    <property type="gene ID" value="OE9A006492"/>
</dbReference>
<dbReference type="PANTHER" id="PTHR36771:SF2">
    <property type="entry name" value="POTASSIUM TRANSPORTER"/>
    <property type="match status" value="1"/>
</dbReference>
<evidence type="ECO:0000313" key="2">
    <source>
        <dbReference type="Proteomes" id="UP000594638"/>
    </source>
</evidence>
<sequence>MGLRALPLSSSQTGLYPAATSGISQKYYKCNNNSRTLKFFIISAKKENGNEEPKKKKQSLFSSVTEALDFSQVRSAKDAELLDEAAEATQTGDRMTREQYGALRRKIGGTYKDFFKSYVEVDGQYVEEGWVDKTCKICKKDTRGEARQVDKLGRYVHVACLEKKSNSGNFFTRLFSS</sequence>
<dbReference type="GO" id="GO:0009658">
    <property type="term" value="P:chloroplast organization"/>
    <property type="evidence" value="ECO:0007669"/>
    <property type="project" value="EnsemblPlants"/>
</dbReference>
<accession>A0A8S0TS03</accession>
<gene>
    <name evidence="1" type="ORF">OLEA9_A006492</name>
</gene>
<comment type="caution">
    <text evidence="1">The sequence shown here is derived from an EMBL/GenBank/DDBJ whole genome shotgun (WGS) entry which is preliminary data.</text>
</comment>